<name>A0A6A3FZC9_9STRA</name>
<sequence>MVIGSVSRRVGRMPLALTSIISCEDLPLGSPQRIPPVLEEPCPGMTSWYKPPARRLQDALQECVDLDRELKVLETSGHTRVGAFAKPLAMKQKSRKSSKHETSRKDSTDYLNPETRDDTKELFDDDEDSLDPFINQFYDEQGRTLSEQLLRGRMRVLALVKLVHGQHHISKAQAELELGEAYARMNLWKQAELHASCAANLLREIEIETQKERGSGTKTLGGQKDNGKLLQLALEFFYNAQCDEAARGRVGVDELLANLNKDADAGNRSQLLAAVFTRDVLEKAFGSEQTLHWQQLVLRLEELSEELHQHLTFVSARLPPGATQMLNALFVSLDTAEDGIVPFHTFLDRLQTASADFSNRKSSAAAYIQGLCATLQRVLNRVSYHSLTWTEVLTLGANSNIRLPTNTEGSEAEGDSPPVLLARVKLLLSRVYLRRGQLEEAVRYAQVAVVAREKNNPDSSDLVQFYLVAAEAQARRGRQLRVLGQQARRDRVERWLKTTEGSRHLRSRALEEVELVSGSGDPLLSKKDAEARARTILIQELTISPLPSTLSTNRPGNDFEATARSLTDDALENCSKAWELQERHFGREHVTTAAVHVSLAQVHLLRSGNEDRTTSTEEAKDPITEAIRCFSAAIDIYDNACSGAVPASAFLRLELPKLYQQDQLKQDKARTEYELVARFFATFSTEFTGSESTKRECSALALDAFRQWITLSRTGTNVSLEDQRVVLAEMYNVSVNGYGEFSLEACESASELARMLHRIASSRDSQRAPPSENHDKLRTATKLLRTATYIAESLLGANDRRSRKLRKDANEIETQMRSMLADGQEDGGGGHEWLTI</sequence>
<gene>
    <name evidence="4" type="ORF">PF002_g945</name>
    <name evidence="2" type="ORF">PF009_g858</name>
    <name evidence="3" type="ORF">PF010_g606</name>
</gene>
<dbReference type="AlphaFoldDB" id="A0A6A3FZC9"/>
<dbReference type="Proteomes" id="UP000440367">
    <property type="component" value="Unassembled WGS sequence"/>
</dbReference>
<evidence type="ECO:0000256" key="1">
    <source>
        <dbReference type="SAM" id="MobiDB-lite"/>
    </source>
</evidence>
<protein>
    <submittedName>
        <fullName evidence="2">Uncharacterized protein</fullName>
    </submittedName>
</protein>
<dbReference type="EMBL" id="QXFX01000012">
    <property type="protein sequence ID" value="KAE9139380.1"/>
    <property type="molecule type" value="Genomic_DNA"/>
</dbReference>
<evidence type="ECO:0000313" key="7">
    <source>
        <dbReference type="Proteomes" id="UP000488956"/>
    </source>
</evidence>
<evidence type="ECO:0000313" key="4">
    <source>
        <dbReference type="EMBL" id="KAE9257522.1"/>
    </source>
</evidence>
<feature type="region of interest" description="Disordered" evidence="1">
    <location>
        <begin position="88"/>
        <end position="127"/>
    </location>
</feature>
<dbReference type="InterPro" id="IPR011990">
    <property type="entry name" value="TPR-like_helical_dom_sf"/>
</dbReference>
<evidence type="ECO:0000313" key="5">
    <source>
        <dbReference type="Proteomes" id="UP000429523"/>
    </source>
</evidence>
<organism evidence="2 5">
    <name type="scientific">Phytophthora fragariae</name>
    <dbReference type="NCBI Taxonomy" id="53985"/>
    <lineage>
        <taxon>Eukaryota</taxon>
        <taxon>Sar</taxon>
        <taxon>Stramenopiles</taxon>
        <taxon>Oomycota</taxon>
        <taxon>Peronosporomycetes</taxon>
        <taxon>Peronosporales</taxon>
        <taxon>Peronosporaceae</taxon>
        <taxon>Phytophthora</taxon>
    </lineage>
</organism>
<dbReference type="SUPFAM" id="SSF48452">
    <property type="entry name" value="TPR-like"/>
    <property type="match status" value="1"/>
</dbReference>
<comment type="caution">
    <text evidence="2">The sequence shown here is derived from an EMBL/GenBank/DDBJ whole genome shotgun (WGS) entry which is preliminary data.</text>
</comment>
<dbReference type="Proteomes" id="UP000429523">
    <property type="component" value="Unassembled WGS sequence"/>
</dbReference>
<evidence type="ECO:0000313" key="6">
    <source>
        <dbReference type="Proteomes" id="UP000440367"/>
    </source>
</evidence>
<dbReference type="EMBL" id="QXGF01000018">
    <property type="protein sequence ID" value="KAE8949620.1"/>
    <property type="molecule type" value="Genomic_DNA"/>
</dbReference>
<proteinExistence type="predicted"/>
<accession>A0A6A3FZC9</accession>
<feature type="compositionally biased region" description="Basic and acidic residues" evidence="1">
    <location>
        <begin position="99"/>
        <end position="122"/>
    </location>
</feature>
<reference evidence="5 6" key="1">
    <citation type="submission" date="2018-08" db="EMBL/GenBank/DDBJ databases">
        <title>Genomic investigation of the strawberry pathogen Phytophthora fragariae indicates pathogenicity is determined by transcriptional variation in three key races.</title>
        <authorList>
            <person name="Adams T.M."/>
            <person name="Armitage A.D."/>
            <person name="Sobczyk M.K."/>
            <person name="Bates H.J."/>
            <person name="Dunwell J.M."/>
            <person name="Nellist C.F."/>
            <person name="Harrison R.J."/>
        </authorList>
    </citation>
    <scope>NUCLEOTIDE SEQUENCE [LARGE SCALE GENOMIC DNA]</scope>
    <source>
        <strain evidence="4 6">BC-1</strain>
        <strain evidence="2 5">NOV-9</strain>
        <strain evidence="3 7">ONT-3</strain>
    </source>
</reference>
<dbReference type="Gene3D" id="1.25.40.10">
    <property type="entry name" value="Tetratricopeptide repeat domain"/>
    <property type="match status" value="1"/>
</dbReference>
<evidence type="ECO:0000313" key="3">
    <source>
        <dbReference type="EMBL" id="KAE9139380.1"/>
    </source>
</evidence>
<dbReference type="EMBL" id="QXGD01000021">
    <property type="protein sequence ID" value="KAE9257522.1"/>
    <property type="molecule type" value="Genomic_DNA"/>
</dbReference>
<dbReference type="Proteomes" id="UP000488956">
    <property type="component" value="Unassembled WGS sequence"/>
</dbReference>
<evidence type="ECO:0000313" key="2">
    <source>
        <dbReference type="EMBL" id="KAE8949620.1"/>
    </source>
</evidence>